<keyword evidence="3" id="KW-1185">Reference proteome</keyword>
<evidence type="ECO:0000256" key="1">
    <source>
        <dbReference type="SAM" id="MobiDB-lite"/>
    </source>
</evidence>
<protein>
    <submittedName>
        <fullName evidence="2">Uncharacterized protein</fullName>
    </submittedName>
</protein>
<name>A0A0D0DHQ0_9AGAM</name>
<reference evidence="2 3" key="1">
    <citation type="submission" date="2014-04" db="EMBL/GenBank/DDBJ databases">
        <authorList>
            <consortium name="DOE Joint Genome Institute"/>
            <person name="Kuo A."/>
            <person name="Kohler A."/>
            <person name="Jargeat P."/>
            <person name="Nagy L.G."/>
            <person name="Floudas D."/>
            <person name="Copeland A."/>
            <person name="Barry K.W."/>
            <person name="Cichocki N."/>
            <person name="Veneault-Fourrey C."/>
            <person name="LaButti K."/>
            <person name="Lindquist E.A."/>
            <person name="Lipzen A."/>
            <person name="Lundell T."/>
            <person name="Morin E."/>
            <person name="Murat C."/>
            <person name="Sun H."/>
            <person name="Tunlid A."/>
            <person name="Henrissat B."/>
            <person name="Grigoriev I.V."/>
            <person name="Hibbett D.S."/>
            <person name="Martin F."/>
            <person name="Nordberg H.P."/>
            <person name="Cantor M.N."/>
            <person name="Hua S.X."/>
        </authorList>
    </citation>
    <scope>NUCLEOTIDE SEQUENCE [LARGE SCALE GENOMIC DNA]</scope>
    <source>
        <strain evidence="2 3">Ve08.2h10</strain>
    </source>
</reference>
<organism evidence="2 3">
    <name type="scientific">Paxillus rubicundulus Ve08.2h10</name>
    <dbReference type="NCBI Taxonomy" id="930991"/>
    <lineage>
        <taxon>Eukaryota</taxon>
        <taxon>Fungi</taxon>
        <taxon>Dikarya</taxon>
        <taxon>Basidiomycota</taxon>
        <taxon>Agaricomycotina</taxon>
        <taxon>Agaricomycetes</taxon>
        <taxon>Agaricomycetidae</taxon>
        <taxon>Boletales</taxon>
        <taxon>Paxilineae</taxon>
        <taxon>Paxillaceae</taxon>
        <taxon>Paxillus</taxon>
    </lineage>
</organism>
<reference evidence="3" key="2">
    <citation type="submission" date="2015-01" db="EMBL/GenBank/DDBJ databases">
        <title>Evolutionary Origins and Diversification of the Mycorrhizal Mutualists.</title>
        <authorList>
            <consortium name="DOE Joint Genome Institute"/>
            <consortium name="Mycorrhizal Genomics Consortium"/>
            <person name="Kohler A."/>
            <person name="Kuo A."/>
            <person name="Nagy L.G."/>
            <person name="Floudas D."/>
            <person name="Copeland A."/>
            <person name="Barry K.W."/>
            <person name="Cichocki N."/>
            <person name="Veneault-Fourrey C."/>
            <person name="LaButti K."/>
            <person name="Lindquist E.A."/>
            <person name="Lipzen A."/>
            <person name="Lundell T."/>
            <person name="Morin E."/>
            <person name="Murat C."/>
            <person name="Riley R."/>
            <person name="Ohm R."/>
            <person name="Sun H."/>
            <person name="Tunlid A."/>
            <person name="Henrissat B."/>
            <person name="Grigoriev I.V."/>
            <person name="Hibbett D.S."/>
            <person name="Martin F."/>
        </authorList>
    </citation>
    <scope>NUCLEOTIDE SEQUENCE [LARGE SCALE GENOMIC DNA]</scope>
    <source>
        <strain evidence="3">Ve08.2h10</strain>
    </source>
</reference>
<dbReference type="AlphaFoldDB" id="A0A0D0DHQ0"/>
<feature type="compositionally biased region" description="Polar residues" evidence="1">
    <location>
        <begin position="37"/>
        <end position="50"/>
    </location>
</feature>
<sequence>MGCRRRSTEVRTANLNGHAQKRARVDEYTDSGDSGERNPSNDIENSNQLLSPEPTKALDMALQTPPQSTTREKTGVALSECLNPVQLEMHAFQFLRVDLEATALHRDASDTSCHILGELGTNLLCWQNHAETPSDKNEGRVQVAAQHQ</sequence>
<evidence type="ECO:0000313" key="3">
    <source>
        <dbReference type="Proteomes" id="UP000054538"/>
    </source>
</evidence>
<dbReference type="Proteomes" id="UP000054538">
    <property type="component" value="Unassembled WGS sequence"/>
</dbReference>
<dbReference type="HOGENOM" id="CLU_1759396_0_0_1"/>
<accession>A0A0D0DHQ0</accession>
<gene>
    <name evidence="2" type="ORF">PAXRUDRAFT_833176</name>
</gene>
<feature type="region of interest" description="Disordered" evidence="1">
    <location>
        <begin position="1"/>
        <end position="73"/>
    </location>
</feature>
<proteinExistence type="predicted"/>
<dbReference type="EMBL" id="KN825888">
    <property type="protein sequence ID" value="KIK80989.1"/>
    <property type="molecule type" value="Genomic_DNA"/>
</dbReference>
<evidence type="ECO:0000313" key="2">
    <source>
        <dbReference type="EMBL" id="KIK80989.1"/>
    </source>
</evidence>
<dbReference type="InParanoid" id="A0A0D0DHQ0"/>